<feature type="non-terminal residue" evidence="1">
    <location>
        <position position="1"/>
    </location>
</feature>
<comment type="caution">
    <text evidence="1">The sequence shown here is derived from an EMBL/GenBank/DDBJ whole genome shotgun (WGS) entry which is preliminary data.</text>
</comment>
<dbReference type="AlphaFoldDB" id="A0AAV5T4J4"/>
<sequence length="269" mass="31421">NSSDFDLIEYHIRRYLNHQYSPCTDFFRFVCDSDQIGNNSLTGLSEDFYERILISTPLLYPTQIDNDLINLPNESGNSTEFSSIEYSMALSERCGSNQSCFVDEFKLTYQVFTFLRLNSTLLLQGTRQKEHTASLFYEGVRKRMRVMERLEGKRESLDMAVRKTRELAIEMAQGLLQKFKRTPWLRVTNLFHLPTFVQFSTILQKLTLRTDFDEEFDFNDLGGPLYTTIFSLLYSTSQISSLLRREGSDELFFRLSHSLQLMTGNVEEE</sequence>
<dbReference type="Proteomes" id="UP001432027">
    <property type="component" value="Unassembled WGS sequence"/>
</dbReference>
<gene>
    <name evidence="1" type="ORF">PENTCL1PPCAC_11607</name>
</gene>
<organism evidence="1 2">
    <name type="scientific">Pristionchus entomophagus</name>
    <dbReference type="NCBI Taxonomy" id="358040"/>
    <lineage>
        <taxon>Eukaryota</taxon>
        <taxon>Metazoa</taxon>
        <taxon>Ecdysozoa</taxon>
        <taxon>Nematoda</taxon>
        <taxon>Chromadorea</taxon>
        <taxon>Rhabditida</taxon>
        <taxon>Rhabditina</taxon>
        <taxon>Diplogasteromorpha</taxon>
        <taxon>Diplogasteroidea</taxon>
        <taxon>Neodiplogasteridae</taxon>
        <taxon>Pristionchus</taxon>
    </lineage>
</organism>
<reference evidence="1" key="1">
    <citation type="submission" date="2023-10" db="EMBL/GenBank/DDBJ databases">
        <title>Genome assembly of Pristionchus species.</title>
        <authorList>
            <person name="Yoshida K."/>
            <person name="Sommer R.J."/>
        </authorList>
    </citation>
    <scope>NUCLEOTIDE SEQUENCE</scope>
    <source>
        <strain evidence="1">RS0144</strain>
    </source>
</reference>
<name>A0AAV5T4J4_9BILA</name>
<proteinExistence type="predicted"/>
<protein>
    <submittedName>
        <fullName evidence="1">Uncharacterized protein</fullName>
    </submittedName>
</protein>
<accession>A0AAV5T4J4</accession>
<keyword evidence="2" id="KW-1185">Reference proteome</keyword>
<dbReference type="EMBL" id="BTSX01000003">
    <property type="protein sequence ID" value="GMS89432.1"/>
    <property type="molecule type" value="Genomic_DNA"/>
</dbReference>
<evidence type="ECO:0000313" key="1">
    <source>
        <dbReference type="EMBL" id="GMS89432.1"/>
    </source>
</evidence>
<evidence type="ECO:0000313" key="2">
    <source>
        <dbReference type="Proteomes" id="UP001432027"/>
    </source>
</evidence>